<organism evidence="2 3">
    <name type="scientific">Eragrostis curvula</name>
    <name type="common">weeping love grass</name>
    <dbReference type="NCBI Taxonomy" id="38414"/>
    <lineage>
        <taxon>Eukaryota</taxon>
        <taxon>Viridiplantae</taxon>
        <taxon>Streptophyta</taxon>
        <taxon>Embryophyta</taxon>
        <taxon>Tracheophyta</taxon>
        <taxon>Spermatophyta</taxon>
        <taxon>Magnoliopsida</taxon>
        <taxon>Liliopsida</taxon>
        <taxon>Poales</taxon>
        <taxon>Poaceae</taxon>
        <taxon>PACMAD clade</taxon>
        <taxon>Chloridoideae</taxon>
        <taxon>Eragrostideae</taxon>
        <taxon>Eragrostidinae</taxon>
        <taxon>Eragrostis</taxon>
    </lineage>
</organism>
<evidence type="ECO:0000259" key="1">
    <source>
        <dbReference type="Pfam" id="PF00561"/>
    </source>
</evidence>
<name>A0A5J9V7R0_9POAL</name>
<comment type="caution">
    <text evidence="2">The sequence shown here is derived from an EMBL/GenBank/DDBJ whole genome shotgun (WGS) entry which is preliminary data.</text>
</comment>
<keyword evidence="3" id="KW-1185">Reference proteome</keyword>
<dbReference type="PANTHER" id="PTHR45763">
    <property type="entry name" value="HYDROLASE, ALPHA/BETA FOLD FAMILY PROTEIN, EXPRESSED-RELATED"/>
    <property type="match status" value="1"/>
</dbReference>
<protein>
    <recommendedName>
        <fullName evidence="1">AB hydrolase-1 domain-containing protein</fullName>
    </recommendedName>
</protein>
<evidence type="ECO:0000313" key="3">
    <source>
        <dbReference type="Proteomes" id="UP000324897"/>
    </source>
</evidence>
<dbReference type="Gene3D" id="3.40.50.1820">
    <property type="entry name" value="alpha/beta hydrolase"/>
    <property type="match status" value="2"/>
</dbReference>
<evidence type="ECO:0000313" key="2">
    <source>
        <dbReference type="EMBL" id="TVU31976.1"/>
    </source>
</evidence>
<sequence length="788" mass="86266">MDRLLWATPAAALSCVGKRAKDDHSTSLGMGPLVGQLGDWLCRAVLQPPPPRVCGTPGGPPVTARRVRLSDGRHLAYEESGVPLESARYRIVFSHGFTGSRLDSLRASTEVAEELGVYMVAFDRAGYGESDPNPNRSVRSAAQDMEELADALGLGDKFYVVGVSLGSHAVWGALKYIPHRIAGAAMLAPVVNYWWPGFPADLAAAAYGKQQYGDQWALRVSHHAPGILHWWMEQSWLPASTVVDNTTHLPNKRDAEIRRTLTADGTLQKKKELATQQGIHESYYRDMTVMFGKWEFDPMSLPEPPCPVHLWQGDEDGLVPVALQRHVAGKLSWVNYHELPGTGHFLSGVPGLGDTVLRTLFESRLVKVLLLHASTTAISGKQDGHYFQLGIACLAQPAPSTTRFKQHTRPTSPSCLITHHTFQSLFPSSYSESNGCGSFHREREHAGGAARAHGGGIGGGLVRERRPAAAADAVRDARRTAGDGAEGADAGRRYLAYAESGVSKDKARFKVVYSHGFSGSRMDSPRASQELLEELGVYMVAFDRAGYGESDPDPGRSLRSAALDIQDLADALGLGPKFHLICSSLGCHAGWASIKYIPHRLEGVAMMAPVINYRWSGLPRGLARQLYRMQPAGDQWSLRVAFYAPWLLHWWMDQAWLPTSTVIDGSAPFPNALDEKNRVTALSTGMFHKKARLATQQGVQESFYRDMAVMFGRWPEFEPTDLEEPPFPVHLFQGDEDGVVPAQLQRHICRRLGWVNYHELAGVGHFLSAVPGLGDRIVSTLLAAPATA</sequence>
<dbReference type="OrthoDB" id="294702at2759"/>
<dbReference type="FunFam" id="3.40.50.1820:FF:000270">
    <property type="entry name" value="Alpha/beta-Hydrolases superfamily protein"/>
    <property type="match status" value="1"/>
</dbReference>
<feature type="domain" description="AB hydrolase-1" evidence="1">
    <location>
        <begin position="511"/>
        <end position="767"/>
    </location>
</feature>
<dbReference type="PANTHER" id="PTHR45763:SF68">
    <property type="entry name" value="HYDROLASE, ALPHA_BETA FOLD FAMILY PROTEIN, EXPRESSED"/>
    <property type="match status" value="1"/>
</dbReference>
<reference evidence="2 3" key="1">
    <citation type="journal article" date="2019" name="Sci. Rep.">
        <title>A high-quality genome of Eragrostis curvula grass provides insights into Poaceae evolution and supports new strategies to enhance forage quality.</title>
        <authorList>
            <person name="Carballo J."/>
            <person name="Santos B.A.C.M."/>
            <person name="Zappacosta D."/>
            <person name="Garbus I."/>
            <person name="Selva J.P."/>
            <person name="Gallo C.A."/>
            <person name="Diaz A."/>
            <person name="Albertini E."/>
            <person name="Caccamo M."/>
            <person name="Echenique V."/>
        </authorList>
    </citation>
    <scope>NUCLEOTIDE SEQUENCE [LARGE SCALE GENOMIC DNA]</scope>
    <source>
        <strain evidence="3">cv. Victoria</strain>
        <tissue evidence="2">Leaf</tissue>
    </source>
</reference>
<dbReference type="Gramene" id="TVU31976">
    <property type="protein sequence ID" value="TVU31976"/>
    <property type="gene ID" value="EJB05_23692"/>
</dbReference>
<feature type="domain" description="AB hydrolase-1" evidence="1">
    <location>
        <begin position="90"/>
        <end position="346"/>
    </location>
</feature>
<gene>
    <name evidence="2" type="ORF">EJB05_23692</name>
</gene>
<dbReference type="Proteomes" id="UP000324897">
    <property type="component" value="Chromosome 1"/>
</dbReference>
<proteinExistence type="predicted"/>
<dbReference type="PROSITE" id="PS51257">
    <property type="entry name" value="PROKAR_LIPOPROTEIN"/>
    <property type="match status" value="1"/>
</dbReference>
<dbReference type="SUPFAM" id="SSF53474">
    <property type="entry name" value="alpha/beta-Hydrolases"/>
    <property type="match status" value="2"/>
</dbReference>
<dbReference type="InterPro" id="IPR029058">
    <property type="entry name" value="AB_hydrolase_fold"/>
</dbReference>
<accession>A0A5J9V7R0</accession>
<dbReference type="Pfam" id="PF00561">
    <property type="entry name" value="Abhydrolase_1"/>
    <property type="match status" value="2"/>
</dbReference>
<dbReference type="AlphaFoldDB" id="A0A5J9V7R0"/>
<dbReference type="EMBL" id="RWGY01000011">
    <property type="protein sequence ID" value="TVU31976.1"/>
    <property type="molecule type" value="Genomic_DNA"/>
</dbReference>
<dbReference type="InterPro" id="IPR000073">
    <property type="entry name" value="AB_hydrolase_1"/>
</dbReference>
<feature type="non-terminal residue" evidence="2">
    <location>
        <position position="1"/>
    </location>
</feature>